<accession>A0A8H4A714</accession>
<dbReference type="InterPro" id="IPR036461">
    <property type="entry name" value="Urease_betasu_sf"/>
</dbReference>
<dbReference type="Pfam" id="PF01979">
    <property type="entry name" value="Amidohydro_1"/>
    <property type="match status" value="1"/>
</dbReference>
<evidence type="ECO:0000256" key="2">
    <source>
        <dbReference type="ARBA" id="ARBA00012934"/>
    </source>
</evidence>
<dbReference type="Pfam" id="PF00699">
    <property type="entry name" value="Urease_beta"/>
    <property type="match status" value="1"/>
</dbReference>
<dbReference type="Pfam" id="PF00449">
    <property type="entry name" value="Urease_alpha"/>
    <property type="match status" value="1"/>
</dbReference>
<dbReference type="EMBL" id="WTPW01001357">
    <property type="protein sequence ID" value="KAF0441094.1"/>
    <property type="molecule type" value="Genomic_DNA"/>
</dbReference>
<evidence type="ECO:0000313" key="10">
    <source>
        <dbReference type="Proteomes" id="UP000439903"/>
    </source>
</evidence>
<feature type="modified residue" description="N6-carboxylysine" evidence="6">
    <location>
        <position position="277"/>
    </location>
</feature>
<proteinExistence type="predicted"/>
<evidence type="ECO:0000256" key="1">
    <source>
        <dbReference type="ARBA" id="ARBA00004897"/>
    </source>
</evidence>
<dbReference type="InterPro" id="IPR002019">
    <property type="entry name" value="Urease_beta-like"/>
</dbReference>
<keyword evidence="3" id="KW-0533">Nickel</keyword>
<comment type="PTM">
    <text evidence="6">Carbamylation allows a single lysine to coordinate two nickel ions.</text>
</comment>
<keyword evidence="5" id="KW-0378">Hydrolase</keyword>
<evidence type="ECO:0000256" key="7">
    <source>
        <dbReference type="PROSITE-ProRule" id="PRU00700"/>
    </source>
</evidence>
<comment type="caution">
    <text evidence="9">The sequence shown here is derived from an EMBL/GenBank/DDBJ whole genome shotgun (WGS) entry which is preliminary data.</text>
</comment>
<evidence type="ECO:0000256" key="3">
    <source>
        <dbReference type="ARBA" id="ARBA00022596"/>
    </source>
</evidence>
<evidence type="ECO:0000313" key="9">
    <source>
        <dbReference type="EMBL" id="KAF0441094.1"/>
    </source>
</evidence>
<evidence type="ECO:0000259" key="8">
    <source>
        <dbReference type="PROSITE" id="PS51368"/>
    </source>
</evidence>
<dbReference type="InterPro" id="IPR011059">
    <property type="entry name" value="Metal-dep_hydrolase_composite"/>
</dbReference>
<evidence type="ECO:0000256" key="5">
    <source>
        <dbReference type="ARBA" id="ARBA00022801"/>
    </source>
</evidence>
<dbReference type="InterPro" id="IPR011612">
    <property type="entry name" value="Urease_alpha_N_dom"/>
</dbReference>
<dbReference type="SUPFAM" id="SSF51556">
    <property type="entry name" value="Metallo-dependent hydrolases"/>
    <property type="match status" value="1"/>
</dbReference>
<dbReference type="InterPro" id="IPR036463">
    <property type="entry name" value="Urease_gamma_sf"/>
</dbReference>
<evidence type="ECO:0000256" key="4">
    <source>
        <dbReference type="ARBA" id="ARBA00022723"/>
    </source>
</evidence>
<dbReference type="SUPFAM" id="SSF54111">
    <property type="entry name" value="Urease, gamma-subunit"/>
    <property type="match status" value="1"/>
</dbReference>
<dbReference type="GO" id="GO:0043419">
    <property type="term" value="P:urea catabolic process"/>
    <property type="evidence" value="ECO:0007669"/>
    <property type="project" value="UniProtKB-UniPathway"/>
</dbReference>
<dbReference type="Gene3D" id="2.30.40.10">
    <property type="entry name" value="Urease, subunit C, domain 1"/>
    <property type="match status" value="1"/>
</dbReference>
<comment type="caution">
    <text evidence="7">Lacks conserved residue(s) required for the propagation of feature annotation.</text>
</comment>
<dbReference type="Gene3D" id="3.20.20.140">
    <property type="entry name" value="Metal-dependent hydrolases"/>
    <property type="match status" value="1"/>
</dbReference>
<dbReference type="PROSITE" id="PS51368">
    <property type="entry name" value="UREASE_3"/>
    <property type="match status" value="1"/>
</dbReference>
<dbReference type="InterPro" id="IPR006680">
    <property type="entry name" value="Amidohydro-rel"/>
</dbReference>
<dbReference type="GO" id="GO:0035550">
    <property type="term" value="C:urease complex"/>
    <property type="evidence" value="ECO:0007669"/>
    <property type="project" value="InterPro"/>
</dbReference>
<dbReference type="PANTHER" id="PTHR33569:SF1">
    <property type="entry name" value="UREASE"/>
    <property type="match status" value="1"/>
</dbReference>
<dbReference type="SUPFAM" id="SSF51338">
    <property type="entry name" value="Composite domain of metallo-dependent hydrolases"/>
    <property type="match status" value="1"/>
</dbReference>
<dbReference type="Proteomes" id="UP000439903">
    <property type="component" value="Unassembled WGS sequence"/>
</dbReference>
<dbReference type="UniPathway" id="UPA00258">
    <property type="reaction ID" value="UER00370"/>
</dbReference>
<dbReference type="GO" id="GO:0009039">
    <property type="term" value="F:urease activity"/>
    <property type="evidence" value="ECO:0007669"/>
    <property type="project" value="UniProtKB-EC"/>
</dbReference>
<reference evidence="9 10" key="1">
    <citation type="journal article" date="2019" name="Environ. Microbiol.">
        <title>At the nexus of three kingdoms: the genome of the mycorrhizal fungus Gigaspora margarita provides insights into plant, endobacterial and fungal interactions.</title>
        <authorList>
            <person name="Venice F."/>
            <person name="Ghignone S."/>
            <person name="Salvioli di Fossalunga A."/>
            <person name="Amselem J."/>
            <person name="Novero M."/>
            <person name="Xianan X."/>
            <person name="Sedzielewska Toro K."/>
            <person name="Morin E."/>
            <person name="Lipzen A."/>
            <person name="Grigoriev I.V."/>
            <person name="Henrissat B."/>
            <person name="Martin F.M."/>
            <person name="Bonfante P."/>
        </authorList>
    </citation>
    <scope>NUCLEOTIDE SEQUENCE [LARGE SCALE GENOMIC DNA]</scope>
    <source>
        <strain evidence="9 10">BEG34</strain>
    </source>
</reference>
<feature type="domain" description="Urease" evidence="8">
    <location>
        <begin position="193"/>
        <end position="301"/>
    </location>
</feature>
<sequence length="352" mass="38033">MNLGKQLLGRRHVQPDVLETLCEVQVEGGIFPDGTYLVIVVKPGKIILNEGRYRVAAKVTNCGDKPIQIGSHYHFIETKPAISFDRHLAYGKRLDVSNLAFHTIHKTINLYHSIDRVAYADIYGPTVSDRLRLVLRKGIGQSTSVMDTDALDLANIGVKGGHIAGIGKAGNPDMMDGVTPDMVVGATTEALAGTFDCHFHFICPQIIPVALSSGITTLIGGGTGPNTKTNAPGATNVEMMLSSTDDIQIIFGFTGKGNASDPEALREQIKADVMGLKYMKIGYTPKVIDTCLSVSEEYDVQDLLSRPLLPLKNHTIHAYHSESAGGPYNVTPSLTNPTRPYTANTLDDMLIC</sequence>
<dbReference type="SUPFAM" id="SSF51278">
    <property type="entry name" value="Urease, beta-subunit"/>
    <property type="match status" value="1"/>
</dbReference>
<dbReference type="AlphaFoldDB" id="A0A8H4A714"/>
<dbReference type="EC" id="3.5.1.5" evidence="2"/>
<gene>
    <name evidence="9" type="ORF">F8M41_003963</name>
</gene>
<name>A0A8H4A714_GIGMA</name>
<keyword evidence="10" id="KW-1185">Reference proteome</keyword>
<dbReference type="Gene3D" id="2.10.150.10">
    <property type="entry name" value="Urease, beta subunit"/>
    <property type="match status" value="1"/>
</dbReference>
<dbReference type="Gene3D" id="3.30.280.10">
    <property type="entry name" value="Urease, gamma-like subunit"/>
    <property type="match status" value="1"/>
</dbReference>
<dbReference type="GO" id="GO:0016151">
    <property type="term" value="F:nickel cation binding"/>
    <property type="evidence" value="ECO:0007669"/>
    <property type="project" value="InterPro"/>
</dbReference>
<dbReference type="PANTHER" id="PTHR33569">
    <property type="entry name" value="UREASE"/>
    <property type="match status" value="1"/>
</dbReference>
<organism evidence="9 10">
    <name type="scientific">Gigaspora margarita</name>
    <dbReference type="NCBI Taxonomy" id="4874"/>
    <lineage>
        <taxon>Eukaryota</taxon>
        <taxon>Fungi</taxon>
        <taxon>Fungi incertae sedis</taxon>
        <taxon>Mucoromycota</taxon>
        <taxon>Glomeromycotina</taxon>
        <taxon>Glomeromycetes</taxon>
        <taxon>Diversisporales</taxon>
        <taxon>Gigasporaceae</taxon>
        <taxon>Gigaspora</taxon>
    </lineage>
</organism>
<keyword evidence="4" id="KW-0479">Metal-binding</keyword>
<dbReference type="InterPro" id="IPR032466">
    <property type="entry name" value="Metal_Hydrolase"/>
</dbReference>
<protein>
    <recommendedName>
        <fullName evidence="2">urease</fullName>
        <ecNumber evidence="2">3.5.1.5</ecNumber>
    </recommendedName>
</protein>
<dbReference type="InterPro" id="IPR017951">
    <property type="entry name" value="Urease_asu_c"/>
</dbReference>
<dbReference type="InterPro" id="IPR050069">
    <property type="entry name" value="Urease_subunit"/>
</dbReference>
<comment type="pathway">
    <text evidence="1">Nitrogen metabolism; urea degradation; CO(2) and NH(3) from urea (urease route): step 1/1.</text>
</comment>
<evidence type="ECO:0000256" key="6">
    <source>
        <dbReference type="PIRSR" id="PIRSR611612-50"/>
    </source>
</evidence>
<dbReference type="OrthoDB" id="1708534at2759"/>